<sequence>MDAVLEYLKIESRADLIWVCIGLGAQMMFSMRFIIQWLSSEKQGKSVVPVAFWWFSLTGGLLLLVYGIYRGEIVIILGQSTGIFIYARNLWLIYAEKKRAPDP</sequence>
<dbReference type="InterPro" id="IPR014546">
    <property type="entry name" value="UCP028440_lipidA_biosyn"/>
</dbReference>
<feature type="transmembrane region" description="Helical" evidence="1">
    <location>
        <begin position="16"/>
        <end position="35"/>
    </location>
</feature>
<dbReference type="EMBL" id="WUWG01000007">
    <property type="protein sequence ID" value="MXU66745.1"/>
    <property type="molecule type" value="Genomic_DNA"/>
</dbReference>
<feature type="transmembrane region" description="Helical" evidence="1">
    <location>
        <begin position="75"/>
        <end position="94"/>
    </location>
</feature>
<evidence type="ECO:0000259" key="2">
    <source>
        <dbReference type="SMART" id="SM01259"/>
    </source>
</evidence>
<name>A0A6B0TYH5_9RHOB</name>
<reference evidence="3 4" key="1">
    <citation type="submission" date="2019-12" db="EMBL/GenBank/DDBJ databases">
        <title>Strain KN286 was isolated from seawater, which was collected from Caroline Seamount in the tropical western Pacific.</title>
        <authorList>
            <person name="Wang Q."/>
        </authorList>
    </citation>
    <scope>NUCLEOTIDE SEQUENCE [LARGE SCALE GENOMIC DNA]</scope>
    <source>
        <strain evidence="3 4">KN286</strain>
    </source>
</reference>
<protein>
    <submittedName>
        <fullName evidence="3">Lipid A biosynthesis protein</fullName>
    </submittedName>
</protein>
<evidence type="ECO:0000313" key="3">
    <source>
        <dbReference type="EMBL" id="MXU66745.1"/>
    </source>
</evidence>
<keyword evidence="1" id="KW-0472">Membrane</keyword>
<keyword evidence="4" id="KW-1185">Reference proteome</keyword>
<dbReference type="PIRSF" id="PIRSF028440">
    <property type="entry name" value="UCP_LAB_N"/>
    <property type="match status" value="1"/>
</dbReference>
<dbReference type="Gene3D" id="1.20.1280.290">
    <property type="match status" value="1"/>
</dbReference>
<dbReference type="RefSeq" id="WP_160856407.1">
    <property type="nucleotide sequence ID" value="NZ_WUWG01000007.1"/>
</dbReference>
<feature type="transmembrane region" description="Helical" evidence="1">
    <location>
        <begin position="47"/>
        <end position="69"/>
    </location>
</feature>
<dbReference type="GO" id="GO:0016020">
    <property type="term" value="C:membrane"/>
    <property type="evidence" value="ECO:0007669"/>
    <property type="project" value="GOC"/>
</dbReference>
<evidence type="ECO:0000313" key="4">
    <source>
        <dbReference type="Proteomes" id="UP000436016"/>
    </source>
</evidence>
<keyword evidence="1" id="KW-0812">Transmembrane</keyword>
<dbReference type="InterPro" id="IPR011499">
    <property type="entry name" value="Lipid_A_biosynth_N"/>
</dbReference>
<organism evidence="3 4">
    <name type="scientific">Oceanomicrobium pacificus</name>
    <dbReference type="NCBI Taxonomy" id="2692916"/>
    <lineage>
        <taxon>Bacteria</taxon>
        <taxon>Pseudomonadati</taxon>
        <taxon>Pseudomonadota</taxon>
        <taxon>Alphaproteobacteria</taxon>
        <taxon>Rhodobacterales</taxon>
        <taxon>Paracoccaceae</taxon>
        <taxon>Oceanomicrobium</taxon>
    </lineage>
</organism>
<comment type="caution">
    <text evidence="3">The sequence shown here is derived from an EMBL/GenBank/DDBJ whole genome shotgun (WGS) entry which is preliminary data.</text>
</comment>
<dbReference type="Proteomes" id="UP000436016">
    <property type="component" value="Unassembled WGS sequence"/>
</dbReference>
<feature type="domain" description="Lipid A biosynthesis N-terminal" evidence="2">
    <location>
        <begin position="21"/>
        <end position="92"/>
    </location>
</feature>
<dbReference type="GO" id="GO:0009245">
    <property type="term" value="P:lipid A biosynthetic process"/>
    <property type="evidence" value="ECO:0007669"/>
    <property type="project" value="InterPro"/>
</dbReference>
<accession>A0A6B0TYH5</accession>
<keyword evidence="1" id="KW-1133">Transmembrane helix</keyword>
<dbReference type="AlphaFoldDB" id="A0A6B0TYH5"/>
<evidence type="ECO:0000256" key="1">
    <source>
        <dbReference type="SAM" id="Phobius"/>
    </source>
</evidence>
<dbReference type="GO" id="GO:0008915">
    <property type="term" value="F:lipid-A-disaccharide synthase activity"/>
    <property type="evidence" value="ECO:0007669"/>
    <property type="project" value="InterPro"/>
</dbReference>
<dbReference type="SMART" id="SM01259">
    <property type="entry name" value="LAB_N"/>
    <property type="match status" value="1"/>
</dbReference>
<proteinExistence type="predicted"/>
<dbReference type="Pfam" id="PF07578">
    <property type="entry name" value="LAB_N"/>
    <property type="match status" value="1"/>
</dbReference>
<gene>
    <name evidence="3" type="ORF">GSH16_14945</name>
</gene>